<dbReference type="PANTHER" id="PTHR47326">
    <property type="entry name" value="TRANSPOSABLE ELEMENT TC3 TRANSPOSASE-LIKE PROTEIN"/>
    <property type="match status" value="1"/>
</dbReference>
<dbReference type="Gene3D" id="3.30.420.10">
    <property type="entry name" value="Ribonuclease H-like superfamily/Ribonuclease H"/>
    <property type="match status" value="1"/>
</dbReference>
<sequence length="571" mass="65873">MPVVTVVKPLDAMDNLFGADVVLRAAAWRRYRPGRKRLHRRPKHPRPRELLQTWKVNERTNVTAALRRYKTKHALIKDPFSVSTVTRLIAKFESTGSVLDFPGKGRKSLSDERTPIVQNAVEQLQSQNTMASSPITQVSQLTGIPRASVHRIMRCHLYLCPYHSTLLQNITEEDKEQRVTFANWLLGNEEIVPNILWSDETNFSVDGIINKHHCVIWSREAPHEYLIHDLHSPHLWRKSLSDERTPIVQNAVEQLQSQNTMASSPITQVSQLTGIPRASVHRIMRCHLYLCPYHSTLLQNITEEDKEQRVTFANWLLGNEEIVPNILWSDETNFSVDGIINKHHCVIWSREAPHEYLIHDLHSPHLCVWMGFSSRCLLRPFFFDATVSGDSYLHMLQTHVIPQLKQHKKSPTVFQQDGAPPHYSNQVRTYLREQFSDERFIAGGFQNFWPEARLISSAYPVAVPGFEPPTSDRLIERRSSNCPGCDDRLTRQSGLSSQRAHGQWTTTKRFAKNRQRKRQLFRCSHNPCVAYHQLILSRRTRRTFPIPTNVSVGFTTSFSRLKAARNYNAVV</sequence>
<evidence type="ECO:0008006" key="3">
    <source>
        <dbReference type="Google" id="ProtNLM"/>
    </source>
</evidence>
<reference evidence="1" key="1">
    <citation type="journal article" date="2011" name="Genome Biol.">
        <title>The draft genome of the carcinogenic human liver fluke Clonorchis sinensis.</title>
        <authorList>
            <person name="Wang X."/>
            <person name="Chen W."/>
            <person name="Huang Y."/>
            <person name="Sun J."/>
            <person name="Men J."/>
            <person name="Liu H."/>
            <person name="Luo F."/>
            <person name="Guo L."/>
            <person name="Lv X."/>
            <person name="Deng C."/>
            <person name="Zhou C."/>
            <person name="Fan Y."/>
            <person name="Li X."/>
            <person name="Huang L."/>
            <person name="Hu Y."/>
            <person name="Liang C."/>
            <person name="Hu X."/>
            <person name="Xu J."/>
            <person name="Yu X."/>
        </authorList>
    </citation>
    <scope>NUCLEOTIDE SEQUENCE [LARGE SCALE GENOMIC DNA]</scope>
    <source>
        <strain evidence="1">Henan</strain>
    </source>
</reference>
<evidence type="ECO:0000313" key="2">
    <source>
        <dbReference type="Proteomes" id="UP000008909"/>
    </source>
</evidence>
<organism evidence="1 2">
    <name type="scientific">Clonorchis sinensis</name>
    <name type="common">Chinese liver fluke</name>
    <dbReference type="NCBI Taxonomy" id="79923"/>
    <lineage>
        <taxon>Eukaryota</taxon>
        <taxon>Metazoa</taxon>
        <taxon>Spiralia</taxon>
        <taxon>Lophotrochozoa</taxon>
        <taxon>Platyhelminthes</taxon>
        <taxon>Trematoda</taxon>
        <taxon>Digenea</taxon>
        <taxon>Opisthorchiida</taxon>
        <taxon>Opisthorchiata</taxon>
        <taxon>Opisthorchiidae</taxon>
        <taxon>Clonorchis</taxon>
    </lineage>
</organism>
<reference key="2">
    <citation type="submission" date="2011-10" db="EMBL/GenBank/DDBJ databases">
        <title>The genome and transcriptome sequence of Clonorchis sinensis provide insights into the carcinogenic liver fluke.</title>
        <authorList>
            <person name="Wang X."/>
            <person name="Huang Y."/>
            <person name="Chen W."/>
            <person name="Liu H."/>
            <person name="Guo L."/>
            <person name="Chen Y."/>
            <person name="Luo F."/>
            <person name="Zhou W."/>
            <person name="Sun J."/>
            <person name="Mao Q."/>
            <person name="Liang P."/>
            <person name="Zhou C."/>
            <person name="Tian Y."/>
            <person name="Men J."/>
            <person name="Lv X."/>
            <person name="Huang L."/>
            <person name="Zhou J."/>
            <person name="Hu Y."/>
            <person name="Li R."/>
            <person name="Zhang F."/>
            <person name="Lei H."/>
            <person name="Li X."/>
            <person name="Hu X."/>
            <person name="Liang C."/>
            <person name="Xu J."/>
            <person name="Wu Z."/>
            <person name="Yu X."/>
        </authorList>
    </citation>
    <scope>NUCLEOTIDE SEQUENCE</scope>
    <source>
        <strain>Henan</strain>
    </source>
</reference>
<dbReference type="Proteomes" id="UP000008909">
    <property type="component" value="Unassembled WGS sequence"/>
</dbReference>
<dbReference type="InterPro" id="IPR036397">
    <property type="entry name" value="RNaseH_sf"/>
</dbReference>
<gene>
    <name evidence="1" type="ORF">CLF_102678</name>
</gene>
<dbReference type="GO" id="GO:0003676">
    <property type="term" value="F:nucleic acid binding"/>
    <property type="evidence" value="ECO:0007669"/>
    <property type="project" value="InterPro"/>
</dbReference>
<dbReference type="AlphaFoldDB" id="G7YN51"/>
<evidence type="ECO:0000313" key="1">
    <source>
        <dbReference type="EMBL" id="GAA54382.1"/>
    </source>
</evidence>
<accession>G7YN51</accession>
<name>G7YN51_CLOSI</name>
<proteinExistence type="predicted"/>
<keyword evidence="2" id="KW-1185">Reference proteome</keyword>
<protein>
    <recommendedName>
        <fullName evidence="3">DUF4817 domain-containing protein</fullName>
    </recommendedName>
</protein>
<dbReference type="PANTHER" id="PTHR47326:SF1">
    <property type="entry name" value="HTH PSQ-TYPE DOMAIN-CONTAINING PROTEIN"/>
    <property type="match status" value="1"/>
</dbReference>
<dbReference type="EMBL" id="DF143888">
    <property type="protein sequence ID" value="GAA54382.1"/>
    <property type="molecule type" value="Genomic_DNA"/>
</dbReference>